<organism evidence="1">
    <name type="scientific">Udotea sp. TZ0819</name>
    <dbReference type="NCBI Taxonomy" id="2364085"/>
    <lineage>
        <taxon>Eukaryota</taxon>
        <taxon>Viridiplantae</taxon>
        <taxon>Chlorophyta</taxon>
        <taxon>core chlorophytes</taxon>
        <taxon>Ulvophyceae</taxon>
        <taxon>TCBD clade</taxon>
        <taxon>Bryopsidales</taxon>
        <taxon>Halimedineae</taxon>
        <taxon>Halimedaceae</taxon>
        <taxon>Udoteae</taxon>
        <taxon>Udotea</taxon>
    </lineage>
</organism>
<dbReference type="EMBL" id="MH591113">
    <property type="protein sequence ID" value="AYC65773.1"/>
    <property type="molecule type" value="Genomic_DNA"/>
</dbReference>
<gene>
    <name evidence="1" type="primary">orf109</name>
</gene>
<dbReference type="AlphaFoldDB" id="A0A386B283"/>
<protein>
    <submittedName>
        <fullName evidence="1">Uncharacterized protein</fullName>
    </submittedName>
</protein>
<reference evidence="1" key="2">
    <citation type="journal article" date="2019" name="Mol. Phylogenet. Evol.">
        <title>Reassessment of the classification of bryopsidales (chlorophyta) based on chloroplast phylogenomic analyses.</title>
        <authorList>
            <person name="Cremen M.C."/>
            <person name="Leliaert F."/>
            <person name="West J."/>
            <person name="Lam D.W."/>
            <person name="Shimada S."/>
            <person name="Lopez-Bautista J.M."/>
            <person name="Verbruggen H."/>
        </authorList>
    </citation>
    <scope>NUCLEOTIDE SEQUENCE</scope>
</reference>
<sequence length="109" mass="13085">MIWVKFKYFYPSLRATSGRQIQLLKFVIWFPQFLEKFYPKHDIKLSLLQKFYFSLKIKTVATKFEHPYLCFCTIFYTISGRFKFMRSSLSTIVGVFRLGNKSLRLEANT</sequence>
<keyword evidence="1" id="KW-0150">Chloroplast</keyword>
<keyword evidence="1" id="KW-0934">Plastid</keyword>
<accession>A0A386B283</accession>
<reference evidence="1" key="1">
    <citation type="submission" date="2018-07" db="EMBL/GenBank/DDBJ databases">
        <authorList>
            <person name="Quirk P.G."/>
            <person name="Krulwich T.A."/>
        </authorList>
    </citation>
    <scope>NUCLEOTIDE SEQUENCE</scope>
</reference>
<name>A0A386B283_9CHLO</name>
<proteinExistence type="predicted"/>
<evidence type="ECO:0000313" key="1">
    <source>
        <dbReference type="EMBL" id="AYC65773.1"/>
    </source>
</evidence>
<geneLocation type="chloroplast" evidence="1"/>